<keyword evidence="1" id="KW-0732">Signal</keyword>
<evidence type="ECO:0000313" key="3">
    <source>
        <dbReference type="Proteomes" id="UP001530400"/>
    </source>
</evidence>
<comment type="caution">
    <text evidence="2">The sequence shown here is derived from an EMBL/GenBank/DDBJ whole genome shotgun (WGS) entry which is preliminary data.</text>
</comment>
<reference evidence="2 3" key="1">
    <citation type="submission" date="2024-10" db="EMBL/GenBank/DDBJ databases">
        <title>Updated reference genomes for cyclostephanoid diatoms.</title>
        <authorList>
            <person name="Roberts W.R."/>
            <person name="Alverson A.J."/>
        </authorList>
    </citation>
    <scope>NUCLEOTIDE SEQUENCE [LARGE SCALE GENOMIC DNA]</scope>
    <source>
        <strain evidence="2 3">AJA010-31</strain>
    </source>
</reference>
<protein>
    <submittedName>
        <fullName evidence="2">Uncharacterized protein</fullName>
    </submittedName>
</protein>
<dbReference type="AlphaFoldDB" id="A0ABD3N0W8"/>
<name>A0ABD3N0W8_9STRA</name>
<dbReference type="EMBL" id="JALLPJ020001329">
    <property type="protein sequence ID" value="KAL3769602.1"/>
    <property type="molecule type" value="Genomic_DNA"/>
</dbReference>
<feature type="signal peptide" evidence="1">
    <location>
        <begin position="1"/>
        <end position="23"/>
    </location>
</feature>
<sequence length="309" mass="34882">MIGKLLPKMAFLSLSFSIKLSNAQLLSAYEQAYGPWKIKFTRNSIFDKKWYLGQPNNNIDSTSNRRKRKNTDLQLLFPPITQNIDENEPISAKELRSVPCTLTLQKNGKFTIELDCMNGDKIAQAATEYSGSNRLSQPTHNAEAESGINSSQSTIYSPMRGEWYITPNPYCVTDRHYDTLTLIAEPRIRRAHHREGMITELARIELRCRLSGRYGVGAVRNKLGMKHGREMGRMTHGTVMVIREFENINRGGESKKSTKREIIASFTGRGVLLACNDVSSSSSQDELDAAADEVIDNDTLEFDETECEF</sequence>
<feature type="chain" id="PRO_5044798775" evidence="1">
    <location>
        <begin position="24"/>
        <end position="309"/>
    </location>
</feature>
<dbReference type="Proteomes" id="UP001530400">
    <property type="component" value="Unassembled WGS sequence"/>
</dbReference>
<keyword evidence="3" id="KW-1185">Reference proteome</keyword>
<gene>
    <name evidence="2" type="ORF">ACHAWO_011548</name>
</gene>
<evidence type="ECO:0000256" key="1">
    <source>
        <dbReference type="SAM" id="SignalP"/>
    </source>
</evidence>
<evidence type="ECO:0000313" key="2">
    <source>
        <dbReference type="EMBL" id="KAL3769602.1"/>
    </source>
</evidence>
<accession>A0ABD3N0W8</accession>
<proteinExistence type="predicted"/>
<organism evidence="2 3">
    <name type="scientific">Cyclotella atomus</name>
    <dbReference type="NCBI Taxonomy" id="382360"/>
    <lineage>
        <taxon>Eukaryota</taxon>
        <taxon>Sar</taxon>
        <taxon>Stramenopiles</taxon>
        <taxon>Ochrophyta</taxon>
        <taxon>Bacillariophyta</taxon>
        <taxon>Coscinodiscophyceae</taxon>
        <taxon>Thalassiosirophycidae</taxon>
        <taxon>Stephanodiscales</taxon>
        <taxon>Stephanodiscaceae</taxon>
        <taxon>Cyclotella</taxon>
    </lineage>
</organism>